<reference evidence="1" key="1">
    <citation type="journal article" date="2016" name="Mol. Biol. Evol.">
        <title>Comparative Genomics of Early-Diverging Mushroom-Forming Fungi Provides Insights into the Origins of Lignocellulose Decay Capabilities.</title>
        <authorList>
            <person name="Nagy L.G."/>
            <person name="Riley R."/>
            <person name="Tritt A."/>
            <person name="Adam C."/>
            <person name="Daum C."/>
            <person name="Floudas D."/>
            <person name="Sun H."/>
            <person name="Yadav J.S."/>
            <person name="Pangilinan J."/>
            <person name="Larsson K.H."/>
            <person name="Matsuura K."/>
            <person name="Barry K."/>
            <person name="Labutti K."/>
            <person name="Kuo R."/>
            <person name="Ohm R.A."/>
            <person name="Bhattacharya S.S."/>
            <person name="Shirouzu T."/>
            <person name="Yoshinaga Y."/>
            <person name="Martin F.M."/>
            <person name="Grigoriev I.V."/>
            <person name="Hibbett D.S."/>
        </authorList>
    </citation>
    <scope>NUCLEOTIDE SEQUENCE [LARGE SCALE GENOMIC DNA]</scope>
    <source>
        <strain evidence="1">CBS 109695</strain>
    </source>
</reference>
<dbReference type="AlphaFoldDB" id="A0A166B2R0"/>
<gene>
    <name evidence="1" type="ORF">FIBSPDRAFT_898324</name>
</gene>
<organism evidence="1">
    <name type="scientific">Athelia psychrophila</name>
    <dbReference type="NCBI Taxonomy" id="1759441"/>
    <lineage>
        <taxon>Eukaryota</taxon>
        <taxon>Fungi</taxon>
        <taxon>Dikarya</taxon>
        <taxon>Basidiomycota</taxon>
        <taxon>Agaricomycotina</taxon>
        <taxon>Agaricomycetes</taxon>
        <taxon>Agaricomycetidae</taxon>
        <taxon>Atheliales</taxon>
        <taxon>Atheliaceae</taxon>
        <taxon>Athelia</taxon>
    </lineage>
</organism>
<dbReference type="STRING" id="436010.A0A166B2R0"/>
<name>A0A166B2R0_9AGAM</name>
<evidence type="ECO:0000313" key="1">
    <source>
        <dbReference type="EMBL" id="KZP12217.1"/>
    </source>
</evidence>
<sequence>MSNPRLRDTIAAHRRSARPTLCPHICQRSAACKRCEMESAHAMRRHRHPGCDGACPGNRCLTRGTPLWNVLLVVDPAMDRRTADDFLGEGAIWSWIPLEESIALKYTTDPEFEGWIFMSPDTPLEGCREGQVVVHVHQWARARLPSAFQILTSVSTGDDIAMRVTWMRWEPFRDELLSEGGVQRVAAQYDCLLGGLELTQDFGAMDEDAIDEQGRNKENGMHHEEGIEYHRRIMALDALIIIWPPAREEYAARYKSQLILRLDRIAERQQTARPQTFVLDGPPVIPISPRNGKTFVMKREASDSSRHFKGPAAVERLTRREVDDMRRPELPWRWLIQEYVPYLRTVGEWRVVLLNGKVHHACATTPVKTPHGPELVTHCQVVKQWSLEEMRWNADYLMTRQGGRDDQLVFARQELFDFAEKTLARLIRMEKHNEPRYDYLGIELLCRVDISIIDNAKGGLDYFVNEVERGVTMVMYPNDPPAEWIDRLADNLALRLPEWLARVAEVPLREE</sequence>
<dbReference type="OrthoDB" id="3270899at2759"/>
<proteinExistence type="predicted"/>
<protein>
    <submittedName>
        <fullName evidence="1">Uncharacterized protein</fullName>
    </submittedName>
</protein>
<accession>A0A166B2R0</accession>
<dbReference type="EMBL" id="KV417650">
    <property type="protein sequence ID" value="KZP12217.1"/>
    <property type="molecule type" value="Genomic_DNA"/>
</dbReference>